<organism evidence="1 2">
    <name type="scientific">Vanilla planifolia</name>
    <name type="common">Vanilla</name>
    <dbReference type="NCBI Taxonomy" id="51239"/>
    <lineage>
        <taxon>Eukaryota</taxon>
        <taxon>Viridiplantae</taxon>
        <taxon>Streptophyta</taxon>
        <taxon>Embryophyta</taxon>
        <taxon>Tracheophyta</taxon>
        <taxon>Spermatophyta</taxon>
        <taxon>Magnoliopsida</taxon>
        <taxon>Liliopsida</taxon>
        <taxon>Asparagales</taxon>
        <taxon>Orchidaceae</taxon>
        <taxon>Vanilloideae</taxon>
        <taxon>Vanilleae</taxon>
        <taxon>Vanilla</taxon>
    </lineage>
</organism>
<dbReference type="InterPro" id="IPR044840">
    <property type="entry name" value="Nup188"/>
</dbReference>
<reference evidence="1 2" key="1">
    <citation type="journal article" date="2020" name="Nat. Food">
        <title>A phased Vanilla planifolia genome enables genetic improvement of flavour and production.</title>
        <authorList>
            <person name="Hasing T."/>
            <person name="Tang H."/>
            <person name="Brym M."/>
            <person name="Khazi F."/>
            <person name="Huang T."/>
            <person name="Chambers A.H."/>
        </authorList>
    </citation>
    <scope>NUCLEOTIDE SEQUENCE [LARGE SCALE GENOMIC DNA]</scope>
    <source>
        <tissue evidence="1">Leaf</tissue>
    </source>
</reference>
<accession>A0A835VDU3</accession>
<proteinExistence type="predicted"/>
<evidence type="ECO:0000313" key="1">
    <source>
        <dbReference type="EMBL" id="KAG0493658.1"/>
    </source>
</evidence>
<dbReference type="GO" id="GO:0006405">
    <property type="term" value="P:RNA export from nucleus"/>
    <property type="evidence" value="ECO:0007669"/>
    <property type="project" value="TreeGrafter"/>
</dbReference>
<comment type="caution">
    <text evidence="1">The sequence shown here is derived from an EMBL/GenBank/DDBJ whole genome shotgun (WGS) entry which is preliminary data.</text>
</comment>
<dbReference type="GO" id="GO:0006606">
    <property type="term" value="P:protein import into nucleus"/>
    <property type="evidence" value="ECO:0007669"/>
    <property type="project" value="TreeGrafter"/>
</dbReference>
<name>A0A835VDU3_VANPL</name>
<dbReference type="EMBL" id="JADCNM010000002">
    <property type="protein sequence ID" value="KAG0493658.1"/>
    <property type="molecule type" value="Genomic_DNA"/>
</dbReference>
<evidence type="ECO:0000313" key="2">
    <source>
        <dbReference type="Proteomes" id="UP000639772"/>
    </source>
</evidence>
<dbReference type="AlphaFoldDB" id="A0A835VDU3"/>
<gene>
    <name evidence="1" type="ORF">HPP92_004652</name>
</gene>
<dbReference type="PANTHER" id="PTHR31431:SF1">
    <property type="entry name" value="NUCLEOPORIN NUP188"/>
    <property type="match status" value="1"/>
</dbReference>
<dbReference type="GO" id="GO:0017056">
    <property type="term" value="F:structural constituent of nuclear pore"/>
    <property type="evidence" value="ECO:0007669"/>
    <property type="project" value="InterPro"/>
</dbReference>
<dbReference type="GO" id="GO:0044611">
    <property type="term" value="C:nuclear pore inner ring"/>
    <property type="evidence" value="ECO:0007669"/>
    <property type="project" value="TreeGrafter"/>
</dbReference>
<sequence>MAGASGNGTNATTTATASATLKASAGDAAQSVIPKRMNDSLWWESFVELLEQLESTPPYSDISDNMIDKLRRNHAWFLDTVSCFKPPNEASRLALESHEICFGSHSLVIKPELKEVAFRASKYLCLDEVQMYILVSMIFEHNNSIAVSDGQKIQNLILLQYFIERQCLLKCVRWIFVKAIYVSSKTHKNNEIKREALQLIHDGLEARMLSTIKDLVSSLSSEKTFLDAEFIALWVDETIIEDNLILDVLFLAYYENFCVCNAVQWMNLCSLFKNVLSGTYSIENIAVSGEAQALFAHVKAQLLFILIETLDLENLLHMVNEEVPFSDGGAMFSMLDIQEINSLVSSLSILGTVECGPLLLAWAVFICLISSLPDMKNNLILMDIDHVDYVHQAFEVRPFNYLLEVLRSSCLRDSDGPISGQLSILRTFVSAFIASYDFSHQPEKDLLSLILEMLCEIYHGEESLSIQFWDRDSFVDGPIRSLLYMLESEYPYRTVEFVCFLSALCNGSWSAQCVFLVVLVARVFMRLSKLIINSVPGLDGVFIPLGARGQILKFVDDNIALVRWECAHSGVYVLLLRMAQLSHSSGQDDMFPILNLLYCLISSNLALCFKLLHLDESMYAHAAQNNGFLEMNVCIDVLRVISLLAVRLIEDGRHVNAVGMCISLLAKMVECAPSLVIKSVLSSNIFGTANPKFSRHGYDATSFRFLATVGGAKWVFVSVLDFAIRHLEKEGVWDTLSRVLLLYFLFNMSLLTMRVIQVEVWSPESYTEV</sequence>
<dbReference type="OrthoDB" id="552259at2759"/>
<dbReference type="PANTHER" id="PTHR31431">
    <property type="entry name" value="NUCLEOPORIN NUP188 HOMOLOG"/>
    <property type="match status" value="1"/>
</dbReference>
<dbReference type="Proteomes" id="UP000639772">
    <property type="component" value="Unassembled WGS sequence"/>
</dbReference>
<protein>
    <submittedName>
        <fullName evidence="1">Uncharacterized protein</fullName>
    </submittedName>
</protein>